<feature type="coiled-coil region" evidence="1">
    <location>
        <begin position="975"/>
        <end position="1002"/>
    </location>
</feature>
<dbReference type="AlphaFoldDB" id="A0A1F5Z3F2"/>
<accession>A0A1F5Z3F2</accession>
<proteinExistence type="predicted"/>
<gene>
    <name evidence="2" type="ORF">A2777_03910</name>
</gene>
<dbReference type="Proteomes" id="UP000177354">
    <property type="component" value="Unassembled WGS sequence"/>
</dbReference>
<evidence type="ECO:0000313" key="2">
    <source>
        <dbReference type="EMBL" id="OGG06988.1"/>
    </source>
</evidence>
<organism evidence="2 3">
    <name type="scientific">Candidatus Gottesmanbacteria bacterium RIFCSPHIGHO2_01_FULL_40_15</name>
    <dbReference type="NCBI Taxonomy" id="1798376"/>
    <lineage>
        <taxon>Bacteria</taxon>
        <taxon>Candidatus Gottesmaniibacteriota</taxon>
    </lineage>
</organism>
<protein>
    <submittedName>
        <fullName evidence="2">Uncharacterized protein</fullName>
    </submittedName>
</protein>
<dbReference type="EMBL" id="MFJF01000012">
    <property type="protein sequence ID" value="OGG06988.1"/>
    <property type="molecule type" value="Genomic_DNA"/>
</dbReference>
<comment type="caution">
    <text evidence="2">The sequence shown here is derived from an EMBL/GenBank/DDBJ whole genome shotgun (WGS) entry which is preliminary data.</text>
</comment>
<reference evidence="2 3" key="1">
    <citation type="journal article" date="2016" name="Nat. Commun.">
        <title>Thousands of microbial genomes shed light on interconnected biogeochemical processes in an aquifer system.</title>
        <authorList>
            <person name="Anantharaman K."/>
            <person name="Brown C.T."/>
            <person name="Hug L.A."/>
            <person name="Sharon I."/>
            <person name="Castelle C.J."/>
            <person name="Probst A.J."/>
            <person name="Thomas B.C."/>
            <person name="Singh A."/>
            <person name="Wilkins M.J."/>
            <person name="Karaoz U."/>
            <person name="Brodie E.L."/>
            <person name="Williams K.H."/>
            <person name="Hubbard S.S."/>
            <person name="Banfield J.F."/>
        </authorList>
    </citation>
    <scope>NUCLEOTIDE SEQUENCE [LARGE SCALE GENOMIC DNA]</scope>
</reference>
<name>A0A1F5Z3F2_9BACT</name>
<evidence type="ECO:0000313" key="3">
    <source>
        <dbReference type="Proteomes" id="UP000177354"/>
    </source>
</evidence>
<keyword evidence="1" id="KW-0175">Coiled coil</keyword>
<evidence type="ECO:0000256" key="1">
    <source>
        <dbReference type="SAM" id="Coils"/>
    </source>
</evidence>
<sequence length="1213" mass="134410">MNGEKLKQPTDPLQQRYDALIYAKLKLQSVTIDLGLPPKAIVDKFNEEHHGIYLRRTSQFLSQIETAQKFLREIKAVGLTPETPLEEIRKTDERFRTDAIKLGMARVDKSSLVQISDYIRQFRESAESIGIHNAIELPVTDLENAIRQAGSLIEIGDVQKTPIRLITKRIRSIIDDAKSIGVPTEDLKTAYEVCKDFRKKLDQAKISGLSDQPLSLLTKRVSSEAELIGIPASKSNQEKIASLINFRNKADEAMIIRAGSDPITNIIENAKKQATAANIPGADTAEPVKLLNTIANLRNLAGQASIIGAKTAQLADLANNIRRDARTNGLEKSDTELLLKLAGKLLQIRELAVRANIDGARLKDFESLAIAIRKEGLLLGFDDPINAATDLILKTSLRVRTDAAISGYEGPETANLVSVVVWNTDIRAKTGTLNIVNADNIPMKDLANRVKTEAAIAGIGDLEVKNLPEIVDELVQLKTNAINAHIFNSQRMTVTDLVRCIRQEAADLEISKNPGDPLNHLIDEIDFLRTTADKAFIAGAYSETAINLKNNIRNEGMGLGLNVENLGLLTTSSTIYFLRTDALSAGIIKMPDIPASELATQIRNKSEEIGIADPNIPLEEIVNKISSVQNDSLIIGIPVNESLTQKNNRLQSYLQKASEIGVADTGQPFFQRVNQIIFEGHKIGLSPDITSEEIVNEIWKWIKDAQTSKISSKNTIDEIIADIKSAALQINIVDPDAETPIILLNKEKQVSDEAAIIDIPEATALDQKYSLVNDFKNRSQTAGISSAVNKSVDEINQELINLGSQIGIENPEKEPPANILARAEQIISDAADLGIPSGTTLDQKYRQVINIRNGAQQLELPDSHKAPISDVIDKLKDLARNQGVLNADSLPAEELLLSIGSRTDKGEFTARLVTELGPGSVLVSAEKINNWDNVQPISMEHNLILIIGGELDYTLGERIQIDGLLSDESASIVEANRIINQIKNINEEINKSEVKRNNLFRDKQITRDQIRQFEILINIRNFIQSGRSDIEVLNRDLTSLGWKIRSTDELRQKYNQTTNSTPNFGSYYRIMVSQDDATGHHPGLIELNQEKLKLQENYQILREKQPEDNDTISLKQQLISINQIDDLLQHLNNPDGIKQLIELIKSKKIITDKTTPVPETLRRGFESIVYEIERGGRELLPLDRINANERYLIRIARILAGISGSIKGKIILP</sequence>